<feature type="transmembrane region" description="Helical" evidence="1">
    <location>
        <begin position="66"/>
        <end position="84"/>
    </location>
</feature>
<evidence type="ECO:0000313" key="2">
    <source>
        <dbReference type="EMBL" id="SDU91042.1"/>
    </source>
</evidence>
<keyword evidence="1" id="KW-0812">Transmembrane</keyword>
<organism evidence="2 3">
    <name type="scientific">Microlunatus sagamiharensis</name>
    <dbReference type="NCBI Taxonomy" id="546874"/>
    <lineage>
        <taxon>Bacteria</taxon>
        <taxon>Bacillati</taxon>
        <taxon>Actinomycetota</taxon>
        <taxon>Actinomycetes</taxon>
        <taxon>Propionibacteriales</taxon>
        <taxon>Propionibacteriaceae</taxon>
        <taxon>Microlunatus</taxon>
    </lineage>
</organism>
<keyword evidence="3" id="KW-1185">Reference proteome</keyword>
<reference evidence="3" key="1">
    <citation type="submission" date="2016-10" db="EMBL/GenBank/DDBJ databases">
        <authorList>
            <person name="Varghese N."/>
            <person name="Submissions S."/>
        </authorList>
    </citation>
    <scope>NUCLEOTIDE SEQUENCE [LARGE SCALE GENOMIC DNA]</scope>
    <source>
        <strain evidence="3">DSM 21743</strain>
    </source>
</reference>
<feature type="transmembrane region" description="Helical" evidence="1">
    <location>
        <begin position="25"/>
        <end position="54"/>
    </location>
</feature>
<name>A0A1H2MD47_9ACTN</name>
<keyword evidence="1" id="KW-0472">Membrane</keyword>
<keyword evidence="1" id="KW-1133">Transmembrane helix</keyword>
<dbReference type="Proteomes" id="UP000198825">
    <property type="component" value="Chromosome I"/>
</dbReference>
<accession>A0A1H2MD47</accession>
<dbReference type="AlphaFoldDB" id="A0A1H2MD47"/>
<evidence type="ECO:0000313" key="3">
    <source>
        <dbReference type="Proteomes" id="UP000198825"/>
    </source>
</evidence>
<gene>
    <name evidence="2" type="ORF">SAMN04488544_1831</name>
</gene>
<proteinExistence type="predicted"/>
<evidence type="ECO:0000256" key="1">
    <source>
        <dbReference type="SAM" id="Phobius"/>
    </source>
</evidence>
<protein>
    <submittedName>
        <fullName evidence="2">Uncharacterized protein</fullName>
    </submittedName>
</protein>
<dbReference type="EMBL" id="LT629799">
    <property type="protein sequence ID" value="SDU91042.1"/>
    <property type="molecule type" value="Genomic_DNA"/>
</dbReference>
<sequence length="95" mass="9646">MTGATPGPVARAAVVSPTRRWLTAIVTWAVAALLTVLSWPVGSLVAGLFGVVVGVSCRHWSPTARIALVLVGTCVAVWSAVVLADFSSGTTSVTA</sequence>